<comment type="catalytic activity">
    <reaction evidence="5 6">
        <text>dTDP-beta-L-rhamnose + NADP(+) = dTDP-4-dehydro-beta-L-rhamnose + NADPH + H(+)</text>
        <dbReference type="Rhea" id="RHEA:21796"/>
        <dbReference type="ChEBI" id="CHEBI:15378"/>
        <dbReference type="ChEBI" id="CHEBI:57510"/>
        <dbReference type="ChEBI" id="CHEBI:57783"/>
        <dbReference type="ChEBI" id="CHEBI:58349"/>
        <dbReference type="ChEBI" id="CHEBI:62830"/>
        <dbReference type="EC" id="1.1.1.133"/>
    </reaction>
</comment>
<dbReference type="PANTHER" id="PTHR10491">
    <property type="entry name" value="DTDP-4-DEHYDRORHAMNOSE REDUCTASE"/>
    <property type="match status" value="1"/>
</dbReference>
<keyword evidence="6" id="KW-0521">NADP</keyword>
<proteinExistence type="inferred from homology"/>
<dbReference type="EC" id="1.1.1.133" evidence="3 6"/>
<evidence type="ECO:0000256" key="5">
    <source>
        <dbReference type="ARBA" id="ARBA00048200"/>
    </source>
</evidence>
<dbReference type="Gene3D" id="3.40.50.720">
    <property type="entry name" value="NAD(P)-binding Rossmann-like Domain"/>
    <property type="match status" value="1"/>
</dbReference>
<evidence type="ECO:0000256" key="1">
    <source>
        <dbReference type="ARBA" id="ARBA00004781"/>
    </source>
</evidence>
<evidence type="ECO:0000256" key="2">
    <source>
        <dbReference type="ARBA" id="ARBA00010944"/>
    </source>
</evidence>
<dbReference type="InterPro" id="IPR029903">
    <property type="entry name" value="RmlD-like-bd"/>
</dbReference>
<feature type="domain" description="RmlD-like substrate binding" evidence="7">
    <location>
        <begin position="5"/>
        <end position="291"/>
    </location>
</feature>
<protein>
    <recommendedName>
        <fullName evidence="4 6">dTDP-4-dehydrorhamnose reductase</fullName>
        <ecNumber evidence="3 6">1.1.1.133</ecNumber>
    </recommendedName>
</protein>
<dbReference type="InterPro" id="IPR036291">
    <property type="entry name" value="NAD(P)-bd_dom_sf"/>
</dbReference>
<dbReference type="RefSeq" id="WP_061782917.1">
    <property type="nucleotide sequence ID" value="NZ_BMPK01000011.1"/>
</dbReference>
<sequence length="294" mass="32621">MQAIKVLVTGCNGQVGRCLVTQMQTMSSITLCALERERLDITNREQVYTVVNQFHPDVIINAAAYTAVDKAEQEIELCYAINRDGPKYLAEAANQVGALILHISSDYVFSGRKHGLYTEDDIPDPLGVYGQSKLAGEIEVANLCPRHIILRTAWVFGEHGKNFVNTMLGLTQTHDELGVVADQFGGPTYAADIAASLITITKAIRLKNGANFGIYHYSGEPHVSWHQFAEYIFEQAFDVGLINKEIRVNAITTTDYPTQATRPANSKLDCRKIMKQFGIAPSDWQAALKNLNQW</sequence>
<dbReference type="CDD" id="cd05254">
    <property type="entry name" value="dTDP_HR_like_SDR_e"/>
    <property type="match status" value="1"/>
</dbReference>
<evidence type="ECO:0000256" key="4">
    <source>
        <dbReference type="ARBA" id="ARBA00017099"/>
    </source>
</evidence>
<dbReference type="GeneID" id="67441659"/>
<keyword evidence="6 8" id="KW-0560">Oxidoreductase</keyword>
<dbReference type="InterPro" id="IPR005913">
    <property type="entry name" value="dTDP_dehydrorham_reduct"/>
</dbReference>
<evidence type="ECO:0000259" key="7">
    <source>
        <dbReference type="Pfam" id="PF04321"/>
    </source>
</evidence>
<organism evidence="8 9">
    <name type="scientific">Shewanella putrefaciens</name>
    <name type="common">Pseudomonas putrefaciens</name>
    <dbReference type="NCBI Taxonomy" id="24"/>
    <lineage>
        <taxon>Bacteria</taxon>
        <taxon>Pseudomonadati</taxon>
        <taxon>Pseudomonadota</taxon>
        <taxon>Gammaproteobacteria</taxon>
        <taxon>Alteromonadales</taxon>
        <taxon>Shewanellaceae</taxon>
        <taxon>Shewanella</taxon>
    </lineage>
</organism>
<dbReference type="SUPFAM" id="SSF51735">
    <property type="entry name" value="NAD(P)-binding Rossmann-fold domains"/>
    <property type="match status" value="1"/>
</dbReference>
<comment type="function">
    <text evidence="6">Catalyzes the reduction of dTDP-6-deoxy-L-lyxo-4-hexulose to yield dTDP-L-rhamnose.</text>
</comment>
<dbReference type="NCBIfam" id="TIGR01214">
    <property type="entry name" value="rmlD"/>
    <property type="match status" value="1"/>
</dbReference>
<dbReference type="EMBL" id="CP080635">
    <property type="protein sequence ID" value="QYX72917.1"/>
    <property type="molecule type" value="Genomic_DNA"/>
</dbReference>
<evidence type="ECO:0000256" key="6">
    <source>
        <dbReference type="RuleBase" id="RU364082"/>
    </source>
</evidence>
<evidence type="ECO:0000313" key="9">
    <source>
        <dbReference type="Proteomes" id="UP000827084"/>
    </source>
</evidence>
<dbReference type="Pfam" id="PF04321">
    <property type="entry name" value="RmlD_sub_bind"/>
    <property type="match status" value="1"/>
</dbReference>
<dbReference type="GO" id="GO:0008831">
    <property type="term" value="F:dTDP-4-dehydrorhamnose reductase activity"/>
    <property type="evidence" value="ECO:0007669"/>
    <property type="project" value="UniProtKB-EC"/>
</dbReference>
<dbReference type="Proteomes" id="UP000827084">
    <property type="component" value="Chromosome"/>
</dbReference>
<gene>
    <name evidence="8" type="primary">rfbD</name>
    <name evidence="8" type="ORF">K3G22_00335</name>
</gene>
<keyword evidence="9" id="KW-1185">Reference proteome</keyword>
<evidence type="ECO:0000256" key="3">
    <source>
        <dbReference type="ARBA" id="ARBA00012929"/>
    </source>
</evidence>
<reference evidence="8 9" key="1">
    <citation type="submission" date="2021-08" db="EMBL/GenBank/DDBJ databases">
        <title>Shewanella putrefaciens YZ-J, complete genome.</title>
        <authorList>
            <person name="Yi Z."/>
        </authorList>
    </citation>
    <scope>NUCLEOTIDE SEQUENCE [LARGE SCALE GENOMIC DNA]</scope>
    <source>
        <strain evidence="8 9">YZ-J</strain>
    </source>
</reference>
<comment type="similarity">
    <text evidence="2 6">Belongs to the dTDP-4-dehydrorhamnose reductase family.</text>
</comment>
<accession>A0ABX8XBK4</accession>
<comment type="cofactor">
    <cofactor evidence="6">
        <name>Mg(2+)</name>
        <dbReference type="ChEBI" id="CHEBI:18420"/>
    </cofactor>
    <text evidence="6">Binds 1 Mg(2+) ion per monomer.</text>
</comment>
<dbReference type="Gene3D" id="3.90.25.10">
    <property type="entry name" value="UDP-galactose 4-epimerase, domain 1"/>
    <property type="match status" value="1"/>
</dbReference>
<evidence type="ECO:0000313" key="8">
    <source>
        <dbReference type="EMBL" id="QYX72917.1"/>
    </source>
</evidence>
<dbReference type="PANTHER" id="PTHR10491:SF4">
    <property type="entry name" value="METHIONINE ADENOSYLTRANSFERASE 2 SUBUNIT BETA"/>
    <property type="match status" value="1"/>
</dbReference>
<comment type="pathway">
    <text evidence="1 6">Carbohydrate biosynthesis; dTDP-L-rhamnose biosynthesis.</text>
</comment>
<name>A0ABX8XBK4_SHEPU</name>